<dbReference type="EMBL" id="KJ002054">
    <property type="protein sequence ID" value="AHJ10561.1"/>
    <property type="molecule type" value="Genomic_DNA"/>
</dbReference>
<name>W6E9J3_9CAUD</name>
<feature type="domain" description="YspA cpYpsA-related SLOG" evidence="1">
    <location>
        <begin position="6"/>
        <end position="75"/>
    </location>
</feature>
<sequence length="142" mass="16401">MQEEFRIIIAGSRGFNVEQDFQFMCGWLDHLLRNKVAQGCRIIIICGKARGGDAAGETYAKLRGYDIEYYEPQWNIVTPDGKRVTNRRAGMERNEDMGRVANAAAVIWDGTSRGSEHMMRFMQREKKPVRVWRYLEGTLHSL</sequence>
<evidence type="ECO:0000313" key="3">
    <source>
        <dbReference type="Proteomes" id="UP000019368"/>
    </source>
</evidence>
<dbReference type="Pfam" id="PF10686">
    <property type="entry name" value="YAcAr"/>
    <property type="match status" value="1"/>
</dbReference>
<dbReference type="InterPro" id="IPR019627">
    <property type="entry name" value="YAcAr"/>
</dbReference>
<proteinExistence type="predicted"/>
<dbReference type="RefSeq" id="YP_009008872.1">
    <property type="nucleotide sequence ID" value="NC_023594.2"/>
</dbReference>
<organism evidence="2 3">
    <name type="scientific">Shewanella phage Spp001</name>
    <dbReference type="NCBI Taxonomy" id="1445859"/>
    <lineage>
        <taxon>Viruses</taxon>
        <taxon>Duplodnaviria</taxon>
        <taxon>Heunggongvirae</taxon>
        <taxon>Uroviricota</taxon>
        <taxon>Caudoviricetes</taxon>
        <taxon>Chaseviridae</taxon>
        <taxon>Nefertitivirinae</taxon>
        <taxon>Yushanvirus</taxon>
        <taxon>Yushanvirus Spp001</taxon>
    </lineage>
</organism>
<dbReference type="Proteomes" id="UP000019368">
    <property type="component" value="Segment"/>
</dbReference>
<accession>W6E9J3</accession>
<protein>
    <submittedName>
        <fullName evidence="2">GTP binding protein</fullName>
    </submittedName>
</protein>
<evidence type="ECO:0000313" key="2">
    <source>
        <dbReference type="EMBL" id="AHJ10561.1"/>
    </source>
</evidence>
<keyword evidence="3" id="KW-1185">Reference proteome</keyword>
<gene>
    <name evidence="2" type="ORF">Spp001_53</name>
</gene>
<evidence type="ECO:0000259" key="1">
    <source>
        <dbReference type="Pfam" id="PF10686"/>
    </source>
</evidence>
<dbReference type="OrthoDB" id="13008at10239"/>
<reference evidence="2" key="1">
    <citation type="submission" date="2016-09" db="EMBL/GenBank/DDBJ databases">
        <title>The novel Shewanella putrefaciens-infecting bacteriophage Spp001: Ggenome sequence and lytic enzymes.</title>
        <authorList>
            <person name="Han F."/>
        </authorList>
    </citation>
    <scope>NUCLEOTIDE SEQUENCE</scope>
</reference>
<dbReference type="GeneID" id="18505313"/>
<dbReference type="KEGG" id="vg:18505313"/>